<dbReference type="InterPro" id="IPR011577">
    <property type="entry name" value="Cyt_b561_bac/Ni-Hgenase"/>
</dbReference>
<name>A0A5B8RGI2_9ZZZZ</name>
<evidence type="ECO:0000256" key="6">
    <source>
        <dbReference type="SAM" id="Phobius"/>
    </source>
</evidence>
<evidence type="ECO:0000256" key="3">
    <source>
        <dbReference type="ARBA" id="ARBA00022692"/>
    </source>
</evidence>
<dbReference type="SUPFAM" id="SSF81342">
    <property type="entry name" value="Transmembrane di-heme cytochromes"/>
    <property type="match status" value="1"/>
</dbReference>
<dbReference type="InterPro" id="IPR051542">
    <property type="entry name" value="Hydrogenase_cytochrome"/>
</dbReference>
<dbReference type="GO" id="GO:0022904">
    <property type="term" value="P:respiratory electron transport chain"/>
    <property type="evidence" value="ECO:0007669"/>
    <property type="project" value="InterPro"/>
</dbReference>
<evidence type="ECO:0000259" key="7">
    <source>
        <dbReference type="Pfam" id="PF01292"/>
    </source>
</evidence>
<feature type="transmembrane region" description="Helical" evidence="6">
    <location>
        <begin position="12"/>
        <end position="29"/>
    </location>
</feature>
<dbReference type="GO" id="GO:0020037">
    <property type="term" value="F:heme binding"/>
    <property type="evidence" value="ECO:0007669"/>
    <property type="project" value="TreeGrafter"/>
</dbReference>
<feature type="transmembrane region" description="Helical" evidence="6">
    <location>
        <begin position="96"/>
        <end position="116"/>
    </location>
</feature>
<dbReference type="PANTHER" id="PTHR30485">
    <property type="entry name" value="NI/FE-HYDROGENASE 1 B-TYPE CYTOCHROME SUBUNIT"/>
    <property type="match status" value="1"/>
</dbReference>
<keyword evidence="4 6" id="KW-1133">Transmembrane helix</keyword>
<evidence type="ECO:0000256" key="2">
    <source>
        <dbReference type="ARBA" id="ARBA00022475"/>
    </source>
</evidence>
<dbReference type="EMBL" id="MN079206">
    <property type="protein sequence ID" value="QEA07143.1"/>
    <property type="molecule type" value="Genomic_DNA"/>
</dbReference>
<sequence length="180" mass="19868">MGERTIRVWDPAVRVFHWGMVTAVTVAWLTGDEWGEIHEWAGYIVAGLIGFRLLWGLVGPRYARFTQFVRPPATVLRYIVDMASGRERRHLGHNPAGAAMIVVLLLALAGTALTGWMYTLDAFWGVEWVEETHAFLANSLLVLIGLHVAGVVLASVRHGENLARAMVTGRKREPAGEDVG</sequence>
<organism evidence="8">
    <name type="scientific">uncultured organism</name>
    <dbReference type="NCBI Taxonomy" id="155900"/>
    <lineage>
        <taxon>unclassified sequences</taxon>
        <taxon>environmental samples</taxon>
    </lineage>
</organism>
<gene>
    <name evidence="8" type="ORF">KBTEX_03488</name>
</gene>
<evidence type="ECO:0000256" key="5">
    <source>
        <dbReference type="ARBA" id="ARBA00023136"/>
    </source>
</evidence>
<accession>A0A5B8RGI2</accession>
<dbReference type="Pfam" id="PF01292">
    <property type="entry name" value="Ni_hydr_CYTB"/>
    <property type="match status" value="1"/>
</dbReference>
<keyword evidence="2" id="KW-1003">Cell membrane</keyword>
<evidence type="ECO:0000256" key="4">
    <source>
        <dbReference type="ARBA" id="ARBA00022989"/>
    </source>
</evidence>
<comment type="subcellular location">
    <subcellularLocation>
        <location evidence="1">Cell membrane</location>
        <topology evidence="1">Multi-pass membrane protein</topology>
    </subcellularLocation>
</comment>
<feature type="transmembrane region" description="Helical" evidence="6">
    <location>
        <begin position="41"/>
        <end position="58"/>
    </location>
</feature>
<dbReference type="PANTHER" id="PTHR30485:SF2">
    <property type="entry name" value="BLL0597 PROTEIN"/>
    <property type="match status" value="1"/>
</dbReference>
<evidence type="ECO:0000313" key="8">
    <source>
        <dbReference type="EMBL" id="QEA07143.1"/>
    </source>
</evidence>
<feature type="domain" description="Cytochrome b561 bacterial/Ni-hydrogenase" evidence="7">
    <location>
        <begin position="8"/>
        <end position="169"/>
    </location>
</feature>
<dbReference type="GO" id="GO:0009055">
    <property type="term" value="F:electron transfer activity"/>
    <property type="evidence" value="ECO:0007669"/>
    <property type="project" value="InterPro"/>
</dbReference>
<dbReference type="AlphaFoldDB" id="A0A5B8RGI2"/>
<feature type="transmembrane region" description="Helical" evidence="6">
    <location>
        <begin position="136"/>
        <end position="156"/>
    </location>
</feature>
<evidence type="ECO:0000256" key="1">
    <source>
        <dbReference type="ARBA" id="ARBA00004651"/>
    </source>
</evidence>
<dbReference type="Gene3D" id="1.20.950.20">
    <property type="entry name" value="Transmembrane di-heme cytochromes, Chain C"/>
    <property type="match status" value="1"/>
</dbReference>
<dbReference type="InterPro" id="IPR016174">
    <property type="entry name" value="Di-haem_cyt_TM"/>
</dbReference>
<dbReference type="GO" id="GO:0005886">
    <property type="term" value="C:plasma membrane"/>
    <property type="evidence" value="ECO:0007669"/>
    <property type="project" value="UniProtKB-SubCell"/>
</dbReference>
<protein>
    <recommendedName>
        <fullName evidence="7">Cytochrome b561 bacterial/Ni-hydrogenase domain-containing protein</fullName>
    </recommendedName>
</protein>
<reference evidence="8" key="1">
    <citation type="submission" date="2019-06" db="EMBL/GenBank/DDBJ databases">
        <authorList>
            <person name="Murdoch R.W."/>
            <person name="Fathepure B."/>
        </authorList>
    </citation>
    <scope>NUCLEOTIDE SEQUENCE</scope>
</reference>
<keyword evidence="5 6" id="KW-0472">Membrane</keyword>
<proteinExistence type="predicted"/>
<keyword evidence="3 6" id="KW-0812">Transmembrane</keyword>